<dbReference type="EMBL" id="VAUP01000022">
    <property type="protein sequence ID" value="TLX43237.1"/>
    <property type="molecule type" value="Genomic_DNA"/>
</dbReference>
<feature type="transmembrane region" description="Helical" evidence="1">
    <location>
        <begin position="76"/>
        <end position="95"/>
    </location>
</feature>
<dbReference type="Gene3D" id="3.40.720.10">
    <property type="entry name" value="Alkaline Phosphatase, subunit A"/>
    <property type="match status" value="1"/>
</dbReference>
<feature type="domain" description="Sulfatase N-terminal" evidence="2">
    <location>
        <begin position="167"/>
        <end position="447"/>
    </location>
</feature>
<evidence type="ECO:0000313" key="3">
    <source>
        <dbReference type="EMBL" id="TLX43237.1"/>
    </source>
</evidence>
<dbReference type="OrthoDB" id="9803751at2"/>
<organism evidence="3 4">
    <name type="scientific">Xanthobacter autotrophicus</name>
    <dbReference type="NCBI Taxonomy" id="280"/>
    <lineage>
        <taxon>Bacteria</taxon>
        <taxon>Pseudomonadati</taxon>
        <taxon>Pseudomonadota</taxon>
        <taxon>Alphaproteobacteria</taxon>
        <taxon>Hyphomicrobiales</taxon>
        <taxon>Xanthobacteraceae</taxon>
        <taxon>Xanthobacter</taxon>
    </lineage>
</organism>
<feature type="transmembrane region" description="Helical" evidence="1">
    <location>
        <begin position="101"/>
        <end position="119"/>
    </location>
</feature>
<reference evidence="3 4" key="1">
    <citation type="submission" date="2019-05" db="EMBL/GenBank/DDBJ databases">
        <authorList>
            <person name="Zhou X."/>
        </authorList>
    </citation>
    <scope>NUCLEOTIDE SEQUENCE [LARGE SCALE GENOMIC DNA]</scope>
    <source>
        <strain evidence="3 4">DSM 432</strain>
    </source>
</reference>
<gene>
    <name evidence="3" type="ORF">FBQ73_11435</name>
</gene>
<protein>
    <submittedName>
        <fullName evidence="3">LTA synthase family protein</fullName>
    </submittedName>
</protein>
<evidence type="ECO:0000313" key="4">
    <source>
        <dbReference type="Proteomes" id="UP000305131"/>
    </source>
</evidence>
<dbReference type="SUPFAM" id="SSF53649">
    <property type="entry name" value="Alkaline phosphatase-like"/>
    <property type="match status" value="1"/>
</dbReference>
<name>A0A6C1KI00_XANAU</name>
<comment type="caution">
    <text evidence="3">The sequence shown here is derived from an EMBL/GenBank/DDBJ whole genome shotgun (WGS) entry which is preliminary data.</text>
</comment>
<dbReference type="Pfam" id="PF00884">
    <property type="entry name" value="Sulfatase"/>
    <property type="match status" value="1"/>
</dbReference>
<sequence>MLLSASAHVAPPFAGAVILATGAILLGCAATIDLSCRQHLGASPFTIYRYVRHSGSTTSLPKLARTYFRPFVPPRFLAAVIAAFLAMAALAHLAIGSANLSLALAVPACLLALLVWALLERAGGRRPLLPEETAFLLVPPEMGTCELRAADRSGRFRLAAAGHRPETILIIINESAGQWLPASDAPGTRLAERIRELSGHPADWLEPSNVVTNSACTEVSVPSLLTGVGTHESAEALHRMPFVFDLAKARGYRTALLMASTLEWSNLDRFFSTAAIDDLYAAETEGHPLVNDIGIDDAYPVEKLEAIIAETRGPLFAVLFLNALHVPFQAESRFPIPASLQDRRSRALSITETAHRRVFEALKRAGRYDDALILSIADHGERPDHAESARAAISRLENYSDWVLRTLFLVKPPRHLPEAMAEALRGNGARLIANVDIAPTLADLLGVALDDGLAYCGHSLFQPIPPDRVSVATSTNECRSWFGPAIALARGRERLTCDRFDFLRYESGAPPDPATDAPRRASLIAEALRTPIINQTIARIYRTHF</sequence>
<proteinExistence type="predicted"/>
<evidence type="ECO:0000256" key="1">
    <source>
        <dbReference type="SAM" id="Phobius"/>
    </source>
</evidence>
<keyword evidence="1" id="KW-0812">Transmembrane</keyword>
<evidence type="ECO:0000259" key="2">
    <source>
        <dbReference type="Pfam" id="PF00884"/>
    </source>
</evidence>
<feature type="transmembrane region" description="Helical" evidence="1">
    <location>
        <begin position="12"/>
        <end position="32"/>
    </location>
</feature>
<dbReference type="InterPro" id="IPR017850">
    <property type="entry name" value="Alkaline_phosphatase_core_sf"/>
</dbReference>
<accession>A0A6C1KI00</accession>
<keyword evidence="1" id="KW-0472">Membrane</keyword>
<dbReference type="AlphaFoldDB" id="A0A6C1KI00"/>
<dbReference type="Proteomes" id="UP000305131">
    <property type="component" value="Unassembled WGS sequence"/>
</dbReference>
<keyword evidence="1" id="KW-1133">Transmembrane helix</keyword>
<dbReference type="InterPro" id="IPR000917">
    <property type="entry name" value="Sulfatase_N"/>
</dbReference>